<comment type="subcellular location">
    <subcellularLocation>
        <location evidence="1">Membrane</location>
        <topology evidence="1">Multi-pass membrane protein</topology>
    </subcellularLocation>
</comment>
<dbReference type="PANTHER" id="PTHR28304:SF2">
    <property type="entry name" value="PEROXISOMAL MEMBRANE PROTEIN PEX29"/>
    <property type="match status" value="1"/>
</dbReference>
<dbReference type="EMBL" id="JAEPQZ010000007">
    <property type="protein sequence ID" value="KAG2179109.1"/>
    <property type="molecule type" value="Genomic_DNA"/>
</dbReference>
<evidence type="ECO:0000256" key="5">
    <source>
        <dbReference type="SAM" id="MobiDB-lite"/>
    </source>
</evidence>
<dbReference type="SMART" id="SM00693">
    <property type="entry name" value="DysFN"/>
    <property type="match status" value="1"/>
</dbReference>
<comment type="caution">
    <text evidence="8">The sequence shown here is derived from an EMBL/GenBank/DDBJ whole genome shotgun (WGS) entry which is preliminary data.</text>
</comment>
<gene>
    <name evidence="8" type="ORF">INT43_001959</name>
</gene>
<dbReference type="InterPro" id="IPR006614">
    <property type="entry name" value="Peroxin/Ferlin"/>
</dbReference>
<feature type="region of interest" description="Disordered" evidence="5">
    <location>
        <begin position="385"/>
        <end position="414"/>
    </location>
</feature>
<dbReference type="GO" id="GO:0005778">
    <property type="term" value="C:peroxisomal membrane"/>
    <property type="evidence" value="ECO:0007669"/>
    <property type="project" value="TreeGrafter"/>
</dbReference>
<sequence length="430" mass="49002">MGDERSSIFTDSDRESLSRFSTRSEVSGITSSRQDRRKKSGGFDSDTNASPLRAVEDLSLSKPPTPTTGKSHRKVIQQQFQDSMAQATLNGVWNHNIQILSPRATGKVFSKFVSRATPITHAFSYINNVYQWQQPVVSFSYLILWTLLCLYPSLTLLISPLIILLIFPQLKSEKSLSNALLPTCTDETSQQYFQNMKTTQDILTSAILLHDNLTKWLSRIDRYNSKISLIAFTSSCLISSLIWMFGRELLILAGMLVLVRHTRVWIIGQKLLGVVLEAIQTLIDIASHFGLVKTNPARAADPKTIEISVFENQRWWAGNGFTGQLLRAERKPWTNLTGAEPLVAKEDLPPPKGYRWLDSEWKLDRMVEPDDEGWVYTDHKWENERRLGDSPEPPMNSSASVHSQKEGRSRSLTRRRRWYRTATKINKGFQ</sequence>
<evidence type="ECO:0000256" key="4">
    <source>
        <dbReference type="ARBA" id="ARBA00023136"/>
    </source>
</evidence>
<feature type="domain" description="Peroxin/Ferlin" evidence="7">
    <location>
        <begin position="302"/>
        <end position="364"/>
    </location>
</feature>
<organism evidence="8 9">
    <name type="scientific">Mortierella isabellina</name>
    <name type="common">Filamentous fungus</name>
    <name type="synonym">Umbelopsis isabellina</name>
    <dbReference type="NCBI Taxonomy" id="91625"/>
    <lineage>
        <taxon>Eukaryota</taxon>
        <taxon>Fungi</taxon>
        <taxon>Fungi incertae sedis</taxon>
        <taxon>Mucoromycota</taxon>
        <taxon>Mucoromycotina</taxon>
        <taxon>Umbelopsidomycetes</taxon>
        <taxon>Umbelopsidales</taxon>
        <taxon>Umbelopsidaceae</taxon>
        <taxon>Umbelopsis</taxon>
    </lineage>
</organism>
<feature type="region of interest" description="Disordered" evidence="5">
    <location>
        <begin position="1"/>
        <end position="72"/>
    </location>
</feature>
<evidence type="ECO:0000256" key="2">
    <source>
        <dbReference type="ARBA" id="ARBA00022692"/>
    </source>
</evidence>
<dbReference type="InterPro" id="IPR010482">
    <property type="entry name" value="TECPR1-like_DysF"/>
</dbReference>
<dbReference type="AlphaFoldDB" id="A0A8H7UH99"/>
<feature type="compositionally biased region" description="Polar residues" evidence="5">
    <location>
        <begin position="18"/>
        <end position="32"/>
    </location>
</feature>
<evidence type="ECO:0000259" key="7">
    <source>
        <dbReference type="SMART" id="SM00693"/>
    </source>
</evidence>
<keyword evidence="2 6" id="KW-0812">Transmembrane</keyword>
<keyword evidence="4 6" id="KW-0472">Membrane</keyword>
<name>A0A8H7UH99_MORIS</name>
<feature type="transmembrane region" description="Helical" evidence="6">
    <location>
        <begin position="142"/>
        <end position="167"/>
    </location>
</feature>
<proteinExistence type="predicted"/>
<evidence type="ECO:0000256" key="3">
    <source>
        <dbReference type="ARBA" id="ARBA00022989"/>
    </source>
</evidence>
<dbReference type="GO" id="GO:0007031">
    <property type="term" value="P:peroxisome organization"/>
    <property type="evidence" value="ECO:0007669"/>
    <property type="project" value="UniProtKB-ARBA"/>
</dbReference>
<evidence type="ECO:0000313" key="9">
    <source>
        <dbReference type="Proteomes" id="UP000654370"/>
    </source>
</evidence>
<evidence type="ECO:0000256" key="1">
    <source>
        <dbReference type="ARBA" id="ARBA00004141"/>
    </source>
</evidence>
<reference evidence="8" key="1">
    <citation type="submission" date="2020-12" db="EMBL/GenBank/DDBJ databases">
        <title>Metabolic potential, ecology and presence of endohyphal bacteria is reflected in genomic diversity of Mucoromycotina.</title>
        <authorList>
            <person name="Muszewska A."/>
            <person name="Okrasinska A."/>
            <person name="Steczkiewicz K."/>
            <person name="Drgas O."/>
            <person name="Orlowska M."/>
            <person name="Perlinska-Lenart U."/>
            <person name="Aleksandrzak-Piekarczyk T."/>
            <person name="Szatraj K."/>
            <person name="Zielenkiewicz U."/>
            <person name="Pilsyk S."/>
            <person name="Malc E."/>
            <person name="Mieczkowski P."/>
            <person name="Kruszewska J.S."/>
            <person name="Biernat P."/>
            <person name="Pawlowska J."/>
        </authorList>
    </citation>
    <scope>NUCLEOTIDE SEQUENCE</scope>
    <source>
        <strain evidence="8">WA0000067209</strain>
    </source>
</reference>
<feature type="transmembrane region" description="Helical" evidence="6">
    <location>
        <begin position="227"/>
        <end position="246"/>
    </location>
</feature>
<dbReference type="InterPro" id="IPR052816">
    <property type="entry name" value="Peroxisomal_Membrane_PEX28-32"/>
</dbReference>
<accession>A0A8H7UH99</accession>
<dbReference type="OrthoDB" id="74314at2759"/>
<keyword evidence="3 6" id="KW-1133">Transmembrane helix</keyword>
<dbReference type="Pfam" id="PF06398">
    <property type="entry name" value="Pex24p"/>
    <property type="match status" value="1"/>
</dbReference>
<feature type="compositionally biased region" description="Basic and acidic residues" evidence="5">
    <location>
        <begin position="1"/>
        <end position="17"/>
    </location>
</feature>
<keyword evidence="9" id="KW-1185">Reference proteome</keyword>
<dbReference type="PANTHER" id="PTHR28304">
    <property type="entry name" value="PEROXISOMAL MEMBRANE PROTEIN PEX29"/>
    <property type="match status" value="1"/>
</dbReference>
<evidence type="ECO:0000313" key="8">
    <source>
        <dbReference type="EMBL" id="KAG2179109.1"/>
    </source>
</evidence>
<dbReference type="Proteomes" id="UP000654370">
    <property type="component" value="Unassembled WGS sequence"/>
</dbReference>
<evidence type="ECO:0000256" key="6">
    <source>
        <dbReference type="SAM" id="Phobius"/>
    </source>
</evidence>
<protein>
    <recommendedName>
        <fullName evidence="7">Peroxin/Ferlin domain-containing protein</fullName>
    </recommendedName>
</protein>